<dbReference type="InterPro" id="IPR029058">
    <property type="entry name" value="AB_hydrolase_fold"/>
</dbReference>
<gene>
    <name evidence="2" type="ORF">FOY91_18315</name>
</gene>
<dbReference type="AlphaFoldDB" id="A0A558QUH4"/>
<sequence>MSPPASRRRPFRRLLGVAALVALMLAVAAGLMLDKLDRLGYFGGPLFTLLRQAVPPADGIGVVLLSGDMGLNVGLGPKVAARMAAAGRPVVAVNSLTFAADGRTPAEVRALVRTAITRALALPGVRRVVLIGQSFGSDLLHVGLVGLPQPLRSKVALVILEVPTDSIYLTAGFREYFELGTPDLQPLDSARQLDWVPVTCIRGAEETTSLCPMLTLPNVRTVTLPGGHKLNRDDAALFAAANDAIIHHRRP</sequence>
<name>A0A558QUH4_9SPHN</name>
<evidence type="ECO:0000313" key="3">
    <source>
        <dbReference type="Proteomes" id="UP000318681"/>
    </source>
</evidence>
<dbReference type="SUPFAM" id="SSF53474">
    <property type="entry name" value="alpha/beta-Hydrolases"/>
    <property type="match status" value="1"/>
</dbReference>
<dbReference type="Pfam" id="PF06057">
    <property type="entry name" value="VirJ"/>
    <property type="match status" value="1"/>
</dbReference>
<reference evidence="2 3" key="1">
    <citation type="submission" date="2019-07" db="EMBL/GenBank/DDBJ databases">
        <title>Sphingomonas solaris sp. nov., isolated from a solar panel from Boston, Massachusetts.</title>
        <authorList>
            <person name="Tanner K."/>
            <person name="Pascual J."/>
            <person name="Mancuso C."/>
            <person name="Pereto J."/>
            <person name="Khalil A."/>
            <person name="Vilanova C."/>
        </authorList>
    </citation>
    <scope>NUCLEOTIDE SEQUENCE [LARGE SCALE GENOMIC DNA]</scope>
    <source>
        <strain evidence="2 3">R4DWN</strain>
    </source>
</reference>
<dbReference type="Gene3D" id="3.40.50.1820">
    <property type="entry name" value="alpha/beta hydrolase"/>
    <property type="match status" value="1"/>
</dbReference>
<keyword evidence="3" id="KW-1185">Reference proteome</keyword>
<accession>A0A558QUH4</accession>
<dbReference type="Proteomes" id="UP000318681">
    <property type="component" value="Unassembled WGS sequence"/>
</dbReference>
<organism evidence="2 3">
    <name type="scientific">Alterirhizorhabdus solaris</name>
    <dbReference type="NCBI Taxonomy" id="2529389"/>
    <lineage>
        <taxon>Bacteria</taxon>
        <taxon>Pseudomonadati</taxon>
        <taxon>Pseudomonadota</taxon>
        <taxon>Alphaproteobacteria</taxon>
        <taxon>Sphingomonadales</taxon>
        <taxon>Rhizorhabdaceae</taxon>
        <taxon>Alterirhizorhabdus</taxon>
    </lineage>
</organism>
<proteinExistence type="predicted"/>
<dbReference type="InterPro" id="IPR010333">
    <property type="entry name" value="VirJ"/>
</dbReference>
<feature type="domain" description="Bacterial virulence" evidence="1">
    <location>
        <begin position="62"/>
        <end position="240"/>
    </location>
</feature>
<dbReference type="EMBL" id="VNIM01000109">
    <property type="protein sequence ID" value="TVV70784.1"/>
    <property type="molecule type" value="Genomic_DNA"/>
</dbReference>
<dbReference type="OrthoDB" id="9807916at2"/>
<dbReference type="RefSeq" id="WP_145155015.1">
    <property type="nucleotide sequence ID" value="NZ_VNIM01000109.1"/>
</dbReference>
<comment type="caution">
    <text evidence="2">The sequence shown here is derived from an EMBL/GenBank/DDBJ whole genome shotgun (WGS) entry which is preliminary data.</text>
</comment>
<evidence type="ECO:0000259" key="1">
    <source>
        <dbReference type="Pfam" id="PF06057"/>
    </source>
</evidence>
<protein>
    <submittedName>
        <fullName evidence="2">Type IV secretion system protein VirJ</fullName>
    </submittedName>
</protein>
<evidence type="ECO:0000313" key="2">
    <source>
        <dbReference type="EMBL" id="TVV70784.1"/>
    </source>
</evidence>